<dbReference type="UniPathway" id="UPA00637"/>
<feature type="domain" description="Glucan biosynthesis periplasmic MdoG C-terminal" evidence="6">
    <location>
        <begin position="43"/>
        <end position="522"/>
    </location>
</feature>
<evidence type="ECO:0000256" key="3">
    <source>
        <dbReference type="ARBA" id="ARBA00009284"/>
    </source>
</evidence>
<evidence type="ECO:0000313" key="7">
    <source>
        <dbReference type="EMBL" id="TGN20252.1"/>
    </source>
</evidence>
<keyword evidence="5" id="KW-0574">Periplasm</keyword>
<protein>
    <recommendedName>
        <fullName evidence="4">Glucans biosynthesis protein G</fullName>
    </recommendedName>
</protein>
<dbReference type="InterPro" id="IPR014438">
    <property type="entry name" value="Glucan_biosyn_MdoG/MdoD"/>
</dbReference>
<dbReference type="SUPFAM" id="SSF81296">
    <property type="entry name" value="E set domains"/>
    <property type="match status" value="1"/>
</dbReference>
<dbReference type="InterPro" id="IPR011013">
    <property type="entry name" value="Gal_mutarotase_sf_dom"/>
</dbReference>
<dbReference type="PANTHER" id="PTHR30504:SF4">
    <property type="entry name" value="GLUCANS BIOSYNTHESIS PROTEIN G"/>
    <property type="match status" value="1"/>
</dbReference>
<keyword evidence="8" id="KW-1185">Reference proteome</keyword>
<dbReference type="OrthoDB" id="335750at2"/>
<dbReference type="InterPro" id="IPR014756">
    <property type="entry name" value="Ig_E-set"/>
</dbReference>
<evidence type="ECO:0000256" key="4">
    <source>
        <dbReference type="ARBA" id="ARBA00015376"/>
    </source>
</evidence>
<dbReference type="AlphaFoldDB" id="A0A4R9M2B7"/>
<proteinExistence type="inferred from homology"/>
<dbReference type="PIRSF" id="PIRSF006281">
    <property type="entry name" value="MdoG"/>
    <property type="match status" value="1"/>
</dbReference>
<comment type="caution">
    <text evidence="7">The sequence shown here is derived from an EMBL/GenBank/DDBJ whole genome shotgun (WGS) entry which is preliminary data.</text>
</comment>
<dbReference type="RefSeq" id="WP_135759409.1">
    <property type="nucleotide sequence ID" value="NZ_RQHW01000015.1"/>
</dbReference>
<dbReference type="InterPro" id="IPR014718">
    <property type="entry name" value="GH-type_carb-bd"/>
</dbReference>
<comment type="pathway">
    <text evidence="2">Glycan metabolism; osmoregulated periplasmic glucan (OPG) biosynthesis.</text>
</comment>
<evidence type="ECO:0000313" key="8">
    <source>
        <dbReference type="Proteomes" id="UP000298058"/>
    </source>
</evidence>
<dbReference type="InterPro" id="IPR007444">
    <property type="entry name" value="Glucan_biosyn_MdoG_C"/>
</dbReference>
<dbReference type="Proteomes" id="UP000298058">
    <property type="component" value="Unassembled WGS sequence"/>
</dbReference>
<dbReference type="GO" id="GO:0051274">
    <property type="term" value="P:beta-glucan biosynthetic process"/>
    <property type="evidence" value="ECO:0007669"/>
    <property type="project" value="TreeGrafter"/>
</dbReference>
<dbReference type="GO" id="GO:0003824">
    <property type="term" value="F:catalytic activity"/>
    <property type="evidence" value="ECO:0007669"/>
    <property type="project" value="InterPro"/>
</dbReference>
<evidence type="ECO:0000259" key="6">
    <source>
        <dbReference type="Pfam" id="PF04349"/>
    </source>
</evidence>
<dbReference type="Gene3D" id="2.60.40.10">
    <property type="entry name" value="Immunoglobulins"/>
    <property type="match status" value="1"/>
</dbReference>
<dbReference type="PANTHER" id="PTHR30504">
    <property type="entry name" value="GLUCANS BIOSYNTHESIS PROTEIN"/>
    <property type="match status" value="1"/>
</dbReference>
<accession>A0A4R9M2B7</accession>
<evidence type="ECO:0000256" key="2">
    <source>
        <dbReference type="ARBA" id="ARBA00005001"/>
    </source>
</evidence>
<dbReference type="SUPFAM" id="SSF74650">
    <property type="entry name" value="Galactose mutarotase-like"/>
    <property type="match status" value="1"/>
</dbReference>
<comment type="subcellular location">
    <subcellularLocation>
        <location evidence="1">Periplasm</location>
    </subcellularLocation>
</comment>
<evidence type="ECO:0000256" key="5">
    <source>
        <dbReference type="ARBA" id="ARBA00022764"/>
    </source>
</evidence>
<organism evidence="7 8">
    <name type="scientific">Leptospira idonii</name>
    <dbReference type="NCBI Taxonomy" id="1193500"/>
    <lineage>
        <taxon>Bacteria</taxon>
        <taxon>Pseudomonadati</taxon>
        <taxon>Spirochaetota</taxon>
        <taxon>Spirochaetia</taxon>
        <taxon>Leptospirales</taxon>
        <taxon>Leptospiraceae</taxon>
        <taxon>Leptospira</taxon>
    </lineage>
</organism>
<gene>
    <name evidence="7" type="ORF">EHS15_04770</name>
</gene>
<dbReference type="GO" id="GO:0030288">
    <property type="term" value="C:outer membrane-bounded periplasmic space"/>
    <property type="evidence" value="ECO:0007669"/>
    <property type="project" value="TreeGrafter"/>
</dbReference>
<evidence type="ECO:0000256" key="1">
    <source>
        <dbReference type="ARBA" id="ARBA00004418"/>
    </source>
</evidence>
<dbReference type="EMBL" id="RQHW01000015">
    <property type="protein sequence ID" value="TGN20252.1"/>
    <property type="molecule type" value="Genomic_DNA"/>
</dbReference>
<reference evidence="7" key="1">
    <citation type="journal article" date="2019" name="PLoS Negl. Trop. Dis.">
        <title>Revisiting the worldwide diversity of Leptospira species in the environment.</title>
        <authorList>
            <person name="Vincent A.T."/>
            <person name="Schiettekatte O."/>
            <person name="Bourhy P."/>
            <person name="Veyrier F.J."/>
            <person name="Picardeau M."/>
        </authorList>
    </citation>
    <scope>NUCLEOTIDE SEQUENCE [LARGE SCALE GENOMIC DNA]</scope>
    <source>
        <strain evidence="7">201300427</strain>
    </source>
</reference>
<dbReference type="GO" id="GO:0030246">
    <property type="term" value="F:carbohydrate binding"/>
    <property type="evidence" value="ECO:0007669"/>
    <property type="project" value="InterPro"/>
</dbReference>
<dbReference type="Pfam" id="PF04349">
    <property type="entry name" value="MdoG"/>
    <property type="match status" value="1"/>
</dbReference>
<name>A0A4R9M2B7_9LEPT</name>
<dbReference type="InterPro" id="IPR013783">
    <property type="entry name" value="Ig-like_fold"/>
</dbReference>
<comment type="similarity">
    <text evidence="3">Belongs to the OpgD/OpgG family.</text>
</comment>
<dbReference type="Gene3D" id="2.70.98.10">
    <property type="match status" value="1"/>
</dbReference>
<sequence>MKRLNFLLAAVALFLLLFALFKGEDKSSFETIANLFGENNQPFGFEHLDRKAKKLLKTGYVKPPSVKVPQLDGVNYDDYRQIVYRPEVSIWKNLGLPFQLQFFHPGHIYSTGIRVFEILDEAPTEIQYDASRFDFGNLKLPDQFARLSRDLHYTGFRIHYPLNQENALEEFAVFQGGSYFRVISKGQVYGLSARGLAVNTGLNEREEFPVFEEFYVKQPEKFDKTLQVFALLNSESVVGAYQFTFYPGEVSCVEVKARNYLRKKVKRLGFAPLTSMFLYGEADQPILGNIHPEVHDSDGLLIHTKDNQWEWRPLVNPKETIVTTLDADSFQGYGFIQRDHKFKSYQDDLMKYHLRPSAWVVPSNDWGKGKLHLLEIATNLDSDDNMGVFWEPEEHPAPKEPFDLNYKVYFQDRSPSDHTLAKISAFFRGSDPLYPKVSTLTVYFTGEEIKKLDRTAALKAVIETDREDKKDFESKLEKINELSQWRLVIRYSKEGVSFTKPMQWKIFLEKDNKQISETWIYNDGISK</sequence>